<dbReference type="InterPro" id="IPR013445">
    <property type="entry name" value="CDP_4_6_deHydtase"/>
</dbReference>
<keyword evidence="2" id="KW-0456">Lyase</keyword>
<proteinExistence type="predicted"/>
<dbReference type="STRING" id="1121326.CLMAG_07630"/>
<name>A0A161YRU7_9CLOT</name>
<dbReference type="OrthoDB" id="9779041at2"/>
<evidence type="ECO:0000313" key="3">
    <source>
        <dbReference type="Proteomes" id="UP000076603"/>
    </source>
</evidence>
<dbReference type="Gene3D" id="3.40.50.720">
    <property type="entry name" value="NAD(P)-binding Rossmann-like Domain"/>
    <property type="match status" value="1"/>
</dbReference>
<dbReference type="SUPFAM" id="SSF51735">
    <property type="entry name" value="NAD(P)-binding Rossmann-fold domains"/>
    <property type="match status" value="1"/>
</dbReference>
<evidence type="ECO:0000313" key="2">
    <source>
        <dbReference type="EMBL" id="KZL93712.1"/>
    </source>
</evidence>
<feature type="domain" description="NAD(P)-binding" evidence="1">
    <location>
        <begin position="19"/>
        <end position="333"/>
    </location>
</feature>
<dbReference type="Proteomes" id="UP000076603">
    <property type="component" value="Unassembled WGS sequence"/>
</dbReference>
<dbReference type="RefSeq" id="WP_066618097.1">
    <property type="nucleotide sequence ID" value="NZ_FQXL01000012.1"/>
</dbReference>
<dbReference type="EMBL" id="LWAE01000001">
    <property type="protein sequence ID" value="KZL93712.1"/>
    <property type="molecule type" value="Genomic_DNA"/>
</dbReference>
<dbReference type="PANTHER" id="PTHR43000">
    <property type="entry name" value="DTDP-D-GLUCOSE 4,6-DEHYDRATASE-RELATED"/>
    <property type="match status" value="1"/>
</dbReference>
<dbReference type="InterPro" id="IPR016040">
    <property type="entry name" value="NAD(P)-bd_dom"/>
</dbReference>
<dbReference type="EC" id="4.2.1.45" evidence="2"/>
<dbReference type="Pfam" id="PF16363">
    <property type="entry name" value="GDP_Man_Dehyd"/>
    <property type="match status" value="1"/>
</dbReference>
<gene>
    <name evidence="2" type="primary">rfbG</name>
    <name evidence="2" type="ORF">CLMAG_07630</name>
</gene>
<dbReference type="InterPro" id="IPR036291">
    <property type="entry name" value="NAD(P)-bd_dom_sf"/>
</dbReference>
<sequence length="363" mass="41621">MANKQLDLFNNFYKDKNVLITGHCGFKGSWIALWLKELGANVIGYGLAPYTENDNFEIIKLTNKIIDIRGDIRDLNKLNDVFSVYKPEIIFHLAAQPLVKLSYENPKETYETNVLGTLNVLEAIRQSTTVKVAVMITTDKCYENKEQIWPYKEDDSLGGYDPYSSSKACCELIINSYRKSFFTEEIYKSHGKAIASVRAGNVIGGGDWSKDRIIPDCIRALRNSESIRIRNPKAIRPWQHVLEPLCGYLELAKKMYCDGINYCGAWNFGPDFESIVKVSYLVDLTVKAWGSGNCNLDFYNSFLHEANLLSLDCTKAKLFLGWKPRLSIEEAIKYTVDWYKCFENSDMYKFDVDQICNYCSLRK</sequence>
<dbReference type="PATRIC" id="fig|1121326.3.peg.720"/>
<dbReference type="NCBIfam" id="TIGR02622">
    <property type="entry name" value="CDP_4_6_dhtase"/>
    <property type="match status" value="1"/>
</dbReference>
<dbReference type="GO" id="GO:0047733">
    <property type="term" value="F:CDP-glucose 4,6-dehydratase activity"/>
    <property type="evidence" value="ECO:0007669"/>
    <property type="project" value="UniProtKB-EC"/>
</dbReference>
<protein>
    <submittedName>
        <fullName evidence="2">CDP-glucose 4,6-dehydratase</fullName>
        <ecNumber evidence="2">4.2.1.45</ecNumber>
    </submittedName>
</protein>
<accession>A0A161YRU7</accession>
<evidence type="ECO:0000259" key="1">
    <source>
        <dbReference type="Pfam" id="PF16363"/>
    </source>
</evidence>
<reference evidence="2 3" key="1">
    <citation type="submission" date="2016-04" db="EMBL/GenBank/DDBJ databases">
        <title>Genome sequence of Clostridium magnum DSM 2767.</title>
        <authorList>
            <person name="Poehlein A."/>
            <person name="Uhlig R."/>
            <person name="Fischer R."/>
            <person name="Bahl H."/>
            <person name="Daniel R."/>
        </authorList>
    </citation>
    <scope>NUCLEOTIDE SEQUENCE [LARGE SCALE GENOMIC DNA]</scope>
    <source>
        <strain evidence="2 3">DSM 2767</strain>
    </source>
</reference>
<dbReference type="CDD" id="cd05252">
    <property type="entry name" value="CDP_GD_SDR_e"/>
    <property type="match status" value="1"/>
</dbReference>
<organism evidence="2 3">
    <name type="scientific">Clostridium magnum DSM 2767</name>
    <dbReference type="NCBI Taxonomy" id="1121326"/>
    <lineage>
        <taxon>Bacteria</taxon>
        <taxon>Bacillati</taxon>
        <taxon>Bacillota</taxon>
        <taxon>Clostridia</taxon>
        <taxon>Eubacteriales</taxon>
        <taxon>Clostridiaceae</taxon>
        <taxon>Clostridium</taxon>
    </lineage>
</organism>
<dbReference type="AlphaFoldDB" id="A0A161YRU7"/>
<comment type="caution">
    <text evidence="2">The sequence shown here is derived from an EMBL/GenBank/DDBJ whole genome shotgun (WGS) entry which is preliminary data.</text>
</comment>
<dbReference type="Gene3D" id="3.90.25.10">
    <property type="entry name" value="UDP-galactose 4-epimerase, domain 1"/>
    <property type="match status" value="1"/>
</dbReference>
<keyword evidence="3" id="KW-1185">Reference proteome</keyword>